<evidence type="ECO:0000313" key="4">
    <source>
        <dbReference type="EMBL" id="CDN87989.1"/>
    </source>
</evidence>
<evidence type="ECO:0000256" key="1">
    <source>
        <dbReference type="SAM" id="Coils"/>
    </source>
</evidence>
<keyword evidence="3" id="KW-0812">Transmembrane</keyword>
<feature type="transmembrane region" description="Helical" evidence="3">
    <location>
        <begin position="569"/>
        <end position="589"/>
    </location>
</feature>
<feature type="coiled-coil region" evidence="1">
    <location>
        <begin position="355"/>
        <end position="407"/>
    </location>
</feature>
<proteinExistence type="predicted"/>
<evidence type="ECO:0000256" key="3">
    <source>
        <dbReference type="SAM" id="Phobius"/>
    </source>
</evidence>
<protein>
    <recommendedName>
        <fullName evidence="6">Transmembrane protein</fullName>
    </recommendedName>
</protein>
<evidence type="ECO:0000256" key="2">
    <source>
        <dbReference type="SAM" id="MobiDB-lite"/>
    </source>
</evidence>
<feature type="compositionally biased region" description="Basic and acidic residues" evidence="2">
    <location>
        <begin position="115"/>
        <end position="133"/>
    </location>
</feature>
<feature type="transmembrane region" description="Helical" evidence="3">
    <location>
        <begin position="595"/>
        <end position="614"/>
    </location>
</feature>
<feature type="transmembrane region" description="Helical" evidence="3">
    <location>
        <begin position="449"/>
        <end position="473"/>
    </location>
</feature>
<feature type="compositionally biased region" description="Basic and acidic residues" evidence="2">
    <location>
        <begin position="89"/>
        <end position="98"/>
    </location>
</feature>
<gene>
    <name evidence="4" type="ORF">BN948_02419</name>
</gene>
<dbReference type="AlphaFoldDB" id="A0A1L1PJR1"/>
<dbReference type="RefSeq" id="WP_009515272.1">
    <property type="nucleotide sequence ID" value="NZ_CCAE010000017.1"/>
</dbReference>
<feature type="region of interest" description="Disordered" evidence="2">
    <location>
        <begin position="78"/>
        <end position="152"/>
    </location>
</feature>
<dbReference type="EMBL" id="CCAE010000017">
    <property type="protein sequence ID" value="CDN87989.1"/>
    <property type="molecule type" value="Genomic_DNA"/>
</dbReference>
<keyword evidence="5" id="KW-1185">Reference proteome</keyword>
<accession>A0A1L1PJR1</accession>
<evidence type="ECO:0008006" key="6">
    <source>
        <dbReference type="Google" id="ProtNLM"/>
    </source>
</evidence>
<keyword evidence="3" id="KW-1133">Transmembrane helix</keyword>
<organism evidence="4 5">
    <name type="scientific">Hydrogenophaga intermedia</name>
    <dbReference type="NCBI Taxonomy" id="65786"/>
    <lineage>
        <taxon>Bacteria</taxon>
        <taxon>Pseudomonadati</taxon>
        <taxon>Pseudomonadota</taxon>
        <taxon>Betaproteobacteria</taxon>
        <taxon>Burkholderiales</taxon>
        <taxon>Comamonadaceae</taxon>
        <taxon>Hydrogenophaga</taxon>
    </lineage>
</organism>
<evidence type="ECO:0000313" key="5">
    <source>
        <dbReference type="Proteomes" id="UP000028878"/>
    </source>
</evidence>
<name>A0A1L1PJR1_HYDIT</name>
<keyword evidence="3" id="KW-0472">Membrane</keyword>
<reference evidence="5" key="2">
    <citation type="submission" date="2014-11" db="EMBL/GenBank/DDBJ databases">
        <title>Draft genome sequence of Hydrogenophaga intermedia S1.</title>
        <authorList>
            <person name="Gan H.M."/>
            <person name="Chew T.H."/>
            <person name="Stolz A."/>
        </authorList>
    </citation>
    <scope>NUCLEOTIDE SEQUENCE [LARGE SCALE GENOMIC DNA]</scope>
    <source>
        <strain evidence="5">S1</strain>
    </source>
</reference>
<reference evidence="5" key="1">
    <citation type="submission" date="2014-02" db="EMBL/GenBank/DDBJ databases">
        <authorList>
            <person name="Gan H."/>
        </authorList>
    </citation>
    <scope>NUCLEOTIDE SEQUENCE [LARGE SCALE GENOMIC DNA]</scope>
    <source>
        <strain evidence="5">S1</strain>
    </source>
</reference>
<feature type="region of interest" description="Disordered" evidence="2">
    <location>
        <begin position="1"/>
        <end position="63"/>
    </location>
</feature>
<feature type="compositionally biased region" description="Basic and acidic residues" evidence="2">
    <location>
        <begin position="140"/>
        <end position="150"/>
    </location>
</feature>
<sequence length="1092" mass="120192">MGIETPRLMPLVPASQSHTIRKRSGGSLTLHDPAKGMPMPGNSARGHGEKTAPHPLKQKTAAMGLSEHLKKLQDSKCGSFKRLLSTPRSDTHAPHESESETEISQKQFDADDLEQEHTSFEASDDLPRPDHGKASSLVQSERHSPEDFRLKAPVPMGSTAAELKNVVHHRKGYTDQKKQIGLAGWGAGLAVEGTAAIGTTLTGVALGMTALAAWASITSLATWIGNIYDGFEARGSFLLSEKNYEEARTLRDKAIGDRLILATALAKEGKLEEGKAYLDAAREMVAMMDEVLKGHEGYLAPAEADLLAERRALELRINDELVEIKRGKLDQAELDKLLHWLELMPEDKYKRDDALHDLKIQRADLEAKLGRLKALPASDSPADAAAISDLTAELKRVQANIDRLELINKQKKYPSLLRATKHLGPKKVKGQRDEDVTYIRLPADFAATLITYVGMTLGFAATGFVGPAVTILMSPFWMRSARLDIEDAHRSRLTADANLTAILNKLALGRAMLAHFDGLPTEQQSNPQTRLGKSIAHNLISAALREYKQAMRDKNLSAKKELKGAGLRYVGIPAVVMFAAAAIVTGALFIGTGGIAFGVTAALTAIGVGAYYGYSAHLKKKAKQDKHEAKRRQAAALWVESRVSDVRTLFTGDSKSVHAEIARLRAKAPATLLPYINEHSLLHRNEYLMSMALSEEYANAPTDPATPLDIDSAPFAVQMTQPLGLTDQRNNFLLHNDPLLDDPEHKGLHKKRVALTTLASLFGDAKVYEADRLPDHATDQARDVQLTEAVDALNSLIGTQQHQSLTDLIAEKGSLEAIEEWVRKDPVNARFMQRVIADLRTRLIDLLGVPLGQLAELSSQIKSRDNPTQLLLELLLTWKDAPLKGTQDAKAVTTPPVGVRQFEKAIRRLGKAQMTALQRKRLKKGHLLFAGGRSVRTPKQWLKYLNNASVEEQALVLGNLVSTWRDTLRNQQGEIEVPKGFASEDDYLSQVMQDTRTQYASLSESVADHASHEQSKLFATLQERFDSSMKLADLCVEHLSEKRQKAQQEQRAARAVEPEIESQAADSVWWDDYLNDLQGLPTPRNGLANPVN</sequence>
<keyword evidence="1" id="KW-0175">Coiled coil</keyword>
<dbReference type="Proteomes" id="UP000028878">
    <property type="component" value="Unassembled WGS sequence"/>
</dbReference>